<dbReference type="PROSITE" id="PS51257">
    <property type="entry name" value="PROKAR_LIPOPROTEIN"/>
    <property type="match status" value="1"/>
</dbReference>
<keyword evidence="1" id="KW-0732">Signal</keyword>
<name>A0A9D1NLW2_9BACT</name>
<protein>
    <submittedName>
        <fullName evidence="2">Uncharacterized protein</fullName>
    </submittedName>
</protein>
<organism evidence="2 3">
    <name type="scientific">Candidatus Spyradenecus faecavium</name>
    <dbReference type="NCBI Taxonomy" id="2840947"/>
    <lineage>
        <taxon>Bacteria</taxon>
        <taxon>Pseudomonadati</taxon>
        <taxon>Lentisphaerota</taxon>
        <taxon>Lentisphaeria</taxon>
        <taxon>Lentisphaerales</taxon>
        <taxon>Lentisphaeraceae</taxon>
        <taxon>Lentisphaeraceae incertae sedis</taxon>
        <taxon>Candidatus Spyradenecus</taxon>
    </lineage>
</organism>
<comment type="caution">
    <text evidence="2">The sequence shown here is derived from an EMBL/GenBank/DDBJ whole genome shotgun (WGS) entry which is preliminary data.</text>
</comment>
<accession>A0A9D1NLW2</accession>
<reference evidence="2" key="2">
    <citation type="journal article" date="2021" name="PeerJ">
        <title>Extensive microbial diversity within the chicken gut microbiome revealed by metagenomics and culture.</title>
        <authorList>
            <person name="Gilroy R."/>
            <person name="Ravi A."/>
            <person name="Getino M."/>
            <person name="Pursley I."/>
            <person name="Horton D.L."/>
            <person name="Alikhan N.F."/>
            <person name="Baker D."/>
            <person name="Gharbi K."/>
            <person name="Hall N."/>
            <person name="Watson M."/>
            <person name="Adriaenssens E.M."/>
            <person name="Foster-Nyarko E."/>
            <person name="Jarju S."/>
            <person name="Secka A."/>
            <person name="Antonio M."/>
            <person name="Oren A."/>
            <person name="Chaudhuri R.R."/>
            <person name="La Ragione R."/>
            <person name="Hildebrand F."/>
            <person name="Pallen M.J."/>
        </authorList>
    </citation>
    <scope>NUCLEOTIDE SEQUENCE</scope>
    <source>
        <strain evidence="2">35461</strain>
    </source>
</reference>
<reference evidence="2" key="1">
    <citation type="submission" date="2020-10" db="EMBL/GenBank/DDBJ databases">
        <authorList>
            <person name="Gilroy R."/>
        </authorList>
    </citation>
    <scope>NUCLEOTIDE SEQUENCE</scope>
    <source>
        <strain evidence="2">35461</strain>
    </source>
</reference>
<evidence type="ECO:0000313" key="2">
    <source>
        <dbReference type="EMBL" id="HIV08812.1"/>
    </source>
</evidence>
<feature type="signal peptide" evidence="1">
    <location>
        <begin position="1"/>
        <end position="20"/>
    </location>
</feature>
<dbReference type="Proteomes" id="UP000886845">
    <property type="component" value="Unassembled WGS sequence"/>
</dbReference>
<feature type="chain" id="PRO_5039227006" evidence="1">
    <location>
        <begin position="21"/>
        <end position="414"/>
    </location>
</feature>
<dbReference type="AlphaFoldDB" id="A0A9D1NLW2"/>
<dbReference type="EMBL" id="DVOR01000056">
    <property type="protein sequence ID" value="HIV08812.1"/>
    <property type="molecule type" value="Genomic_DNA"/>
</dbReference>
<proteinExistence type="predicted"/>
<evidence type="ECO:0000256" key="1">
    <source>
        <dbReference type="SAM" id="SignalP"/>
    </source>
</evidence>
<gene>
    <name evidence="2" type="ORF">IAC79_01690</name>
</gene>
<sequence>MKKQTVTVWACVAMAACAIAAPSPKWVPAEADFVFVVQGQPDLEHETVRVWRDALTAAGVTEGPFLLVGQDLPVDEVVDVDDGDFARIQDAFLGKPDALGVHPAQSLTLSFSLPDEPPAETQDSVDAVFWAGKAYGFIENPAFDLEAANAAVDELAVRRGNVARAQQGEWQVLRVTAKGKEAIPAAPEILGGWKPMPGGVMLVAGDDFAKAEALFAGKAPSAADDASVARLFKPSPRATYGLLVRDVKSLLDRYLRDPEIVQQAQMAVGWLWEVRDHWLRIDIVKDSSLAFELGARAKSDLAAGTVRDTFIAYKMLLGGMIIPNVFGTPDSQSARWLMGMQCDSAGDVATMRLSLSPAQYCDLWKEWKAIEEKQEAERHVMPAMEIEPLDDPDAEPMTEEEARAILEGIDLEDK</sequence>
<evidence type="ECO:0000313" key="3">
    <source>
        <dbReference type="Proteomes" id="UP000886845"/>
    </source>
</evidence>